<dbReference type="SMART" id="SM00943">
    <property type="entry name" value="Prim-Pol"/>
    <property type="match status" value="1"/>
</dbReference>
<accession>A0A2U8UKU4</accession>
<reference evidence="5" key="1">
    <citation type="submission" date="2018-03" db="EMBL/GenBank/DDBJ databases">
        <authorList>
            <person name="Keele B.F."/>
        </authorList>
    </citation>
    <scope>NUCLEOTIDE SEQUENCE [LARGE SCALE GENOMIC DNA]</scope>
</reference>
<dbReference type="Pfam" id="PF13481">
    <property type="entry name" value="AAA_25"/>
    <property type="match status" value="1"/>
</dbReference>
<dbReference type="CDD" id="cd01125">
    <property type="entry name" value="RepA_RSF1010_like"/>
    <property type="match status" value="1"/>
</dbReference>
<sequence length="854" mass="91847">MITILGSTTVTAILGTGIDASDHAQVKAFIHAAAANGLHVMFIVPGTKRPSDLRTSRQRTNDDKAAQEAAREAGRSDWANVKSASGLALATTNTSRLDSYLKAYAKRYGDDAHVNLAIELGGSRLVVVDCDTAAQREHFLEISGAPADLPPTVVTPGMRDEDGVMVHSDGGHYYFTVPEGVELPTETGAYTWGAGDGAFAVLWDRRYVLIPPSVRPEGAYEVVGRDYELPDWLAEKITEVTSARAERFARSNDHADGELTEVIDAWADQVSWASILEPVGWTRTARPDSCGCDAWTAPGEHANPRSATTHDAGCSLGRYTETNAPMHIWTDHDIEPFTEWVTESKSSTLSKLQAVAVTTFDGSMSRAIEELDLAPEPVTMDAEDGLADSNLDSTDTGSIDEPLPSSPEALAAAIADSQPTETENAPEDEAESQDAPAAPEAHDEGDIVTFSLGDLDAAPFPDEIDPEEEGVYPSSVDGLPTIAVFDYWRAVPPPEYIIDGLIEHRGLSCVIGPPGVGKSTVALDMACHIATGRRWQGKPTLQTKVLYMPGEGLSGVVQRITAWEQAHGVTVNDQMLIADDVIHLKAHRDAWVALMALVSQLGIGLIIFDTFARMSSGLEENSATDVGRAVRRIDEVRKAANCGALLVHHTSKGSPGQARGSSALNGALDSEILIAPGDWDYDSIGLDADDLPQGKRIQLDTTKQKNAPQLDDPMPLLMTSWDRNDSVIITGPTGTLDPLASEVVLASPIPEPIIETAVRIRRHLERFTQQGLTRGELAHQISPDAYTHRRDDAARYWKQHIAEAVDRGLRYGLIETLTGTASGSRYIPSVTSIETARQLAAAEVIGDDGDGDDD</sequence>
<feature type="domain" description="AAA+ ATPase" evidence="2">
    <location>
        <begin position="504"/>
        <end position="678"/>
    </location>
</feature>
<feature type="domain" description="DNA primase/polymerase bifunctional N-terminal" evidence="3">
    <location>
        <begin position="30"/>
        <end position="233"/>
    </location>
</feature>
<dbReference type="SUPFAM" id="SSF56747">
    <property type="entry name" value="Prim-pol domain"/>
    <property type="match status" value="1"/>
</dbReference>
<dbReference type="KEGG" id="vg:40102517"/>
<evidence type="ECO:0000259" key="3">
    <source>
        <dbReference type="SMART" id="SM00943"/>
    </source>
</evidence>
<evidence type="ECO:0000313" key="5">
    <source>
        <dbReference type="Proteomes" id="UP000246591"/>
    </source>
</evidence>
<dbReference type="Proteomes" id="UP000246591">
    <property type="component" value="Segment"/>
</dbReference>
<name>A0A2U8UKU4_9CAUD</name>
<dbReference type="EMBL" id="MH153810">
    <property type="protein sequence ID" value="AWN04253.1"/>
    <property type="molecule type" value="Genomic_DNA"/>
</dbReference>
<dbReference type="RefSeq" id="YP_009625623.1">
    <property type="nucleotide sequence ID" value="NC_042132.1"/>
</dbReference>
<organism evidence="4 5">
    <name type="scientific">Gordonia phage Sour</name>
    <dbReference type="NCBI Taxonomy" id="2182349"/>
    <lineage>
        <taxon>Viruses</taxon>
        <taxon>Duplodnaviria</taxon>
        <taxon>Heunggongvirae</taxon>
        <taxon>Uroviricota</taxon>
        <taxon>Caudoviricetes</taxon>
        <taxon>Sourvirus</taxon>
        <taxon>Sourvirus sour</taxon>
    </lineage>
</organism>
<proteinExistence type="predicted"/>
<dbReference type="GO" id="GO:0004386">
    <property type="term" value="F:helicase activity"/>
    <property type="evidence" value="ECO:0007669"/>
    <property type="project" value="UniProtKB-KW"/>
</dbReference>
<gene>
    <name evidence="4" type="primary">52</name>
    <name evidence="4" type="ORF">PBI_SOUR_52</name>
</gene>
<dbReference type="InterPro" id="IPR027417">
    <property type="entry name" value="P-loop_NTPase"/>
</dbReference>
<dbReference type="InterPro" id="IPR015330">
    <property type="entry name" value="DNA_primase/pol_bifunc_N"/>
</dbReference>
<dbReference type="Gene3D" id="3.40.50.300">
    <property type="entry name" value="P-loop containing nucleotide triphosphate hydrolases"/>
    <property type="match status" value="1"/>
</dbReference>
<keyword evidence="5" id="KW-1185">Reference proteome</keyword>
<evidence type="ECO:0000256" key="1">
    <source>
        <dbReference type="SAM" id="MobiDB-lite"/>
    </source>
</evidence>
<feature type="compositionally biased region" description="Low complexity" evidence="1">
    <location>
        <begin position="401"/>
        <end position="413"/>
    </location>
</feature>
<protein>
    <submittedName>
        <fullName evidence="4">RepA-like helicase</fullName>
    </submittedName>
</protein>
<keyword evidence="4" id="KW-0547">Nucleotide-binding</keyword>
<feature type="region of interest" description="Disordered" evidence="1">
    <location>
        <begin position="373"/>
        <end position="441"/>
    </location>
</feature>
<dbReference type="Pfam" id="PF09250">
    <property type="entry name" value="Prim-Pol"/>
    <property type="match status" value="1"/>
</dbReference>
<dbReference type="SUPFAM" id="SSF52540">
    <property type="entry name" value="P-loop containing nucleoside triphosphate hydrolases"/>
    <property type="match status" value="1"/>
</dbReference>
<dbReference type="SMART" id="SM00382">
    <property type="entry name" value="AAA"/>
    <property type="match status" value="1"/>
</dbReference>
<keyword evidence="4" id="KW-0378">Hydrolase</keyword>
<dbReference type="GeneID" id="40102517"/>
<dbReference type="InterPro" id="IPR038724">
    <property type="entry name" value="RepA"/>
</dbReference>
<evidence type="ECO:0000259" key="2">
    <source>
        <dbReference type="SMART" id="SM00382"/>
    </source>
</evidence>
<keyword evidence="4" id="KW-0347">Helicase</keyword>
<keyword evidence="4" id="KW-0067">ATP-binding</keyword>
<evidence type="ECO:0000313" key="4">
    <source>
        <dbReference type="EMBL" id="AWN04253.1"/>
    </source>
</evidence>
<dbReference type="InterPro" id="IPR003593">
    <property type="entry name" value="AAA+_ATPase"/>
</dbReference>